<feature type="chain" id="PRO_5013161801" evidence="1">
    <location>
        <begin position="19"/>
        <end position="144"/>
    </location>
</feature>
<dbReference type="InParanoid" id="A0A1V8TDY8"/>
<dbReference type="EMBL" id="NAJO01000010">
    <property type="protein sequence ID" value="OQO09595.1"/>
    <property type="molecule type" value="Genomic_DNA"/>
</dbReference>
<sequence length="144" mass="15627">MRFSTLLSALAGASLTTARIVGFYAPDYIHVHNPVTFCLEGVGYIQKVEDVTMTFGIYDYLQEKYLGSVFDVVELGEGKSNIVGNISVSVSVPQIYEGDVTITAALLSLYGVSKLPVTTYFYTNVTIGAFTSDVYVGSEYEGTD</sequence>
<dbReference type="AlphaFoldDB" id="A0A1V8TDY8"/>
<dbReference type="InterPro" id="IPR045469">
    <property type="entry name" value="Nis1"/>
</dbReference>
<keyword evidence="1" id="KW-0732">Signal</keyword>
<name>A0A1V8TDY8_9PEZI</name>
<dbReference type="OrthoDB" id="3913322at2759"/>
<evidence type="ECO:0000256" key="1">
    <source>
        <dbReference type="SAM" id="SignalP"/>
    </source>
</evidence>
<dbReference type="Proteomes" id="UP000192596">
    <property type="component" value="Unassembled WGS sequence"/>
</dbReference>
<keyword evidence="3" id="KW-1185">Reference proteome</keyword>
<proteinExistence type="predicted"/>
<comment type="caution">
    <text evidence="2">The sequence shown here is derived from an EMBL/GenBank/DDBJ whole genome shotgun (WGS) entry which is preliminary data.</text>
</comment>
<evidence type="ECO:0000313" key="3">
    <source>
        <dbReference type="Proteomes" id="UP000192596"/>
    </source>
</evidence>
<gene>
    <name evidence="2" type="ORF">B0A48_04997</name>
</gene>
<accession>A0A1V8TDY8</accession>
<evidence type="ECO:0000313" key="2">
    <source>
        <dbReference type="EMBL" id="OQO09595.1"/>
    </source>
</evidence>
<feature type="signal peptide" evidence="1">
    <location>
        <begin position="1"/>
        <end position="18"/>
    </location>
</feature>
<dbReference type="Pfam" id="PF19271">
    <property type="entry name" value="Nis1"/>
    <property type="match status" value="1"/>
</dbReference>
<organism evidence="2 3">
    <name type="scientific">Cryoendolithus antarcticus</name>
    <dbReference type="NCBI Taxonomy" id="1507870"/>
    <lineage>
        <taxon>Eukaryota</taxon>
        <taxon>Fungi</taxon>
        <taxon>Dikarya</taxon>
        <taxon>Ascomycota</taxon>
        <taxon>Pezizomycotina</taxon>
        <taxon>Dothideomycetes</taxon>
        <taxon>Dothideomycetidae</taxon>
        <taxon>Cladosporiales</taxon>
        <taxon>Cladosporiaceae</taxon>
        <taxon>Cryoendolithus</taxon>
    </lineage>
</organism>
<protein>
    <submittedName>
        <fullName evidence="2">Uncharacterized protein</fullName>
    </submittedName>
</protein>
<reference evidence="3" key="1">
    <citation type="submission" date="2017-03" db="EMBL/GenBank/DDBJ databases">
        <title>Genomes of endolithic fungi from Antarctica.</title>
        <authorList>
            <person name="Coleine C."/>
            <person name="Masonjones S."/>
            <person name="Stajich J.E."/>
        </authorList>
    </citation>
    <scope>NUCLEOTIDE SEQUENCE [LARGE SCALE GENOMIC DNA]</scope>
    <source>
        <strain evidence="3">CCFEE 5527</strain>
    </source>
</reference>